<sequence length="57" mass="7303">MFIQKMKREDYERILRFNEVCRKEEKYILVKMKWIKQHFIITICQIIYERKNTSFLE</sequence>
<evidence type="ECO:0000313" key="2">
    <source>
        <dbReference type="Proteomes" id="UP000186917"/>
    </source>
</evidence>
<dbReference type="AlphaFoldDB" id="A0A1N7KH78"/>
<protein>
    <submittedName>
        <fullName evidence="1">Uncharacterized protein</fullName>
    </submittedName>
</protein>
<name>A0A1N7KH78_9BACT</name>
<evidence type="ECO:0000313" key="1">
    <source>
        <dbReference type="EMBL" id="SIS60952.1"/>
    </source>
</evidence>
<dbReference type="Proteomes" id="UP000186917">
    <property type="component" value="Unassembled WGS sequence"/>
</dbReference>
<accession>A0A1N7KH78</accession>
<gene>
    <name evidence="1" type="ORF">SAMN05421788_101198</name>
</gene>
<organism evidence="1 2">
    <name type="scientific">Filimonas lacunae</name>
    <dbReference type="NCBI Taxonomy" id="477680"/>
    <lineage>
        <taxon>Bacteria</taxon>
        <taxon>Pseudomonadati</taxon>
        <taxon>Bacteroidota</taxon>
        <taxon>Chitinophagia</taxon>
        <taxon>Chitinophagales</taxon>
        <taxon>Chitinophagaceae</taxon>
        <taxon>Filimonas</taxon>
    </lineage>
</organism>
<dbReference type="STRING" id="477680.SAMN05421788_101198"/>
<dbReference type="EMBL" id="FTOR01000001">
    <property type="protein sequence ID" value="SIS60952.1"/>
    <property type="molecule type" value="Genomic_DNA"/>
</dbReference>
<reference evidence="2" key="1">
    <citation type="submission" date="2017-01" db="EMBL/GenBank/DDBJ databases">
        <authorList>
            <person name="Varghese N."/>
            <person name="Submissions S."/>
        </authorList>
    </citation>
    <scope>NUCLEOTIDE SEQUENCE [LARGE SCALE GENOMIC DNA]</scope>
    <source>
        <strain evidence="2">DSM 21054</strain>
    </source>
</reference>
<keyword evidence="2" id="KW-1185">Reference proteome</keyword>
<proteinExistence type="predicted"/>